<keyword evidence="3" id="KW-1185">Reference proteome</keyword>
<dbReference type="OrthoDB" id="9802252at2"/>
<feature type="domain" description="SMc04008-like" evidence="1">
    <location>
        <begin position="27"/>
        <end position="93"/>
    </location>
</feature>
<accession>A0A1H2XDS2</accession>
<name>A0A1H2XDS2_9PSED</name>
<sequence>MTEEQRIELEAAAFRQLVQHLRSRPDVQNIDLMNLAGFCRNCLSKWYKAAADDLSLDVSPEQAREEIYGMPYADWKAKYQKEASAEQKAAFDKGNKA</sequence>
<evidence type="ECO:0000313" key="3">
    <source>
        <dbReference type="Proteomes" id="UP000243778"/>
    </source>
</evidence>
<dbReference type="SUPFAM" id="SSF158757">
    <property type="entry name" value="SMc04008-like"/>
    <property type="match status" value="1"/>
</dbReference>
<evidence type="ECO:0000313" key="2">
    <source>
        <dbReference type="EMBL" id="SDW90409.1"/>
    </source>
</evidence>
<dbReference type="Gene3D" id="1.10.3340.10">
    <property type="entry name" value="SMc04008-like"/>
    <property type="match status" value="1"/>
</dbReference>
<dbReference type="STRING" id="1007099.SAMN05216287_1852"/>
<dbReference type="InterPro" id="IPR023163">
    <property type="entry name" value="SMc04008-like_domain"/>
</dbReference>
<dbReference type="Pfam" id="PF06844">
    <property type="entry name" value="DUF1244"/>
    <property type="match status" value="1"/>
</dbReference>
<proteinExistence type="predicted"/>
<organism evidence="2 3">
    <name type="scientific">Pseudomonas kuykendallii</name>
    <dbReference type="NCBI Taxonomy" id="1007099"/>
    <lineage>
        <taxon>Bacteria</taxon>
        <taxon>Pseudomonadati</taxon>
        <taxon>Pseudomonadota</taxon>
        <taxon>Gammaproteobacteria</taxon>
        <taxon>Pseudomonadales</taxon>
        <taxon>Pseudomonadaceae</taxon>
        <taxon>Pseudomonas</taxon>
    </lineage>
</organism>
<reference evidence="3" key="1">
    <citation type="submission" date="2016-10" db="EMBL/GenBank/DDBJ databases">
        <authorList>
            <person name="Varghese N."/>
            <person name="Submissions S."/>
        </authorList>
    </citation>
    <scope>NUCLEOTIDE SEQUENCE [LARGE SCALE GENOMIC DNA]</scope>
    <source>
        <strain evidence="3">NRRL B-59562</strain>
    </source>
</reference>
<dbReference type="AlphaFoldDB" id="A0A1H2XDS2"/>
<evidence type="ECO:0000259" key="1">
    <source>
        <dbReference type="Pfam" id="PF06844"/>
    </source>
</evidence>
<gene>
    <name evidence="2" type="ORF">SAMN05216287_1852</name>
</gene>
<dbReference type="Proteomes" id="UP000243778">
    <property type="component" value="Unassembled WGS sequence"/>
</dbReference>
<protein>
    <recommendedName>
        <fullName evidence="1">SMc04008-like domain-containing protein</fullName>
    </recommendedName>
</protein>
<dbReference type="RefSeq" id="WP_090226893.1">
    <property type="nucleotide sequence ID" value="NZ_CAURGU010000001.1"/>
</dbReference>
<dbReference type="InterPro" id="IPR036810">
    <property type="entry name" value="SMc04008-like_sf"/>
</dbReference>
<dbReference type="EMBL" id="FNNU01000002">
    <property type="protein sequence ID" value="SDW90409.1"/>
    <property type="molecule type" value="Genomic_DNA"/>
</dbReference>